<dbReference type="Proteomes" id="UP001623558">
    <property type="component" value="Unassembled WGS sequence"/>
</dbReference>
<evidence type="ECO:0000313" key="3">
    <source>
        <dbReference type="EMBL" id="MFL0162075.1"/>
    </source>
</evidence>
<reference evidence="3 4" key="1">
    <citation type="submission" date="2024-07" db="EMBL/GenBank/DDBJ databases">
        <authorList>
            <person name="Pitt A."/>
            <person name="Hahn M.W."/>
        </authorList>
    </citation>
    <scope>NUCLEOTIDE SEQUENCE [LARGE SCALE GENOMIC DNA]</scope>
    <source>
        <strain evidence="3 4">1-SAACH-A3</strain>
    </source>
</reference>
<dbReference type="Gene3D" id="3.40.50.2000">
    <property type="entry name" value="Glycogen Phosphorylase B"/>
    <property type="match status" value="2"/>
</dbReference>
<gene>
    <name evidence="3" type="ORF">U0R11_06695</name>
</gene>
<evidence type="ECO:0000256" key="1">
    <source>
        <dbReference type="ARBA" id="ARBA00022679"/>
    </source>
</evidence>
<dbReference type="SUPFAM" id="SSF53756">
    <property type="entry name" value="UDP-Glycosyltransferase/glycogen phosphorylase"/>
    <property type="match status" value="1"/>
</dbReference>
<proteinExistence type="predicted"/>
<feature type="domain" description="Glycosyl transferase family 1" evidence="2">
    <location>
        <begin position="199"/>
        <end position="357"/>
    </location>
</feature>
<keyword evidence="4" id="KW-1185">Reference proteome</keyword>
<sequence>MVSNKVMGIDASNIRAGGGVTHLIELLKAAEPAQFGIGKFIVWGGTKTLGRIEDRPWLDKIHHPYLDKSLLHRLYWAIFILKKEVVAQNIDLLFVPGGSDASNFQPMVTMSQNLLPFEWKELKRYGWTFSTLKGILLRFVQGATFKKAQGVIFMTQYAQAATIKVTGKLNGDQVVIGHGINPMFDHRPTAERYQHSFSPTSPCRLLYVSGLEPYKQQWYVAEAVNILHQQGYPIYLDLVGPMGLGYKRLMNTLERLDPKQQFMRFHGAVPYEELKQMYATADIGVFASTCETFGQIVTEAMSAGLPMACSNRSAMPEILEDCGIYFDPENPIEIAESLKVLMEDPTLRFTYAVNAYQKSKNFTWGKCANLTLGFLENQLKKYSAQS</sequence>
<comment type="caution">
    <text evidence="3">The sequence shown here is derived from an EMBL/GenBank/DDBJ whole genome shotgun (WGS) entry which is preliminary data.</text>
</comment>
<dbReference type="PANTHER" id="PTHR46401:SF2">
    <property type="entry name" value="GLYCOSYLTRANSFERASE WBBK-RELATED"/>
    <property type="match status" value="1"/>
</dbReference>
<keyword evidence="1" id="KW-0808">Transferase</keyword>
<dbReference type="EMBL" id="JBEWZH010000004">
    <property type="protein sequence ID" value="MFL0162075.1"/>
    <property type="molecule type" value="Genomic_DNA"/>
</dbReference>
<protein>
    <submittedName>
        <fullName evidence="3">Glycosyltransferase family 1 protein</fullName>
    </submittedName>
</protein>
<evidence type="ECO:0000259" key="2">
    <source>
        <dbReference type="Pfam" id="PF00534"/>
    </source>
</evidence>
<dbReference type="CDD" id="cd03809">
    <property type="entry name" value="GT4_MtfB-like"/>
    <property type="match status" value="1"/>
</dbReference>
<dbReference type="RefSeq" id="WP_406750789.1">
    <property type="nucleotide sequence ID" value="NZ_JBEWZH010000004.1"/>
</dbReference>
<organism evidence="3 4">
    <name type="scientific">Aquirufa salirivi</name>
    <dbReference type="NCBI Taxonomy" id="3104729"/>
    <lineage>
        <taxon>Bacteria</taxon>
        <taxon>Pseudomonadati</taxon>
        <taxon>Bacteroidota</taxon>
        <taxon>Cytophagia</taxon>
        <taxon>Cytophagales</taxon>
        <taxon>Flectobacillaceae</taxon>
        <taxon>Aquirufa</taxon>
    </lineage>
</organism>
<name>A0ABW8RWH1_9BACT</name>
<evidence type="ECO:0000313" key="4">
    <source>
        <dbReference type="Proteomes" id="UP001623558"/>
    </source>
</evidence>
<accession>A0ABW8RWH1</accession>
<dbReference type="Pfam" id="PF00534">
    <property type="entry name" value="Glycos_transf_1"/>
    <property type="match status" value="1"/>
</dbReference>
<dbReference type="PANTHER" id="PTHR46401">
    <property type="entry name" value="GLYCOSYLTRANSFERASE WBBK-RELATED"/>
    <property type="match status" value="1"/>
</dbReference>
<dbReference type="InterPro" id="IPR001296">
    <property type="entry name" value="Glyco_trans_1"/>
</dbReference>